<evidence type="ECO:0000256" key="1">
    <source>
        <dbReference type="ARBA" id="ARBA00022670"/>
    </source>
</evidence>
<keyword evidence="3" id="KW-0732">Signal</keyword>
<dbReference type="InterPro" id="IPR050728">
    <property type="entry name" value="Zinc_Metalloprotease_M4"/>
</dbReference>
<feature type="domain" description="Peptidase M4 C-terminal" evidence="9">
    <location>
        <begin position="329"/>
        <end position="490"/>
    </location>
</feature>
<dbReference type="GO" id="GO:0004222">
    <property type="term" value="F:metalloendopeptidase activity"/>
    <property type="evidence" value="ECO:0007669"/>
    <property type="project" value="InterPro"/>
</dbReference>
<dbReference type="GO" id="GO:0006508">
    <property type="term" value="P:proteolysis"/>
    <property type="evidence" value="ECO:0007669"/>
    <property type="project" value="UniProtKB-KW"/>
</dbReference>
<dbReference type="Pfam" id="PF07504">
    <property type="entry name" value="FTP"/>
    <property type="match status" value="1"/>
</dbReference>
<name>A0A0F0HBQ8_LENAE</name>
<feature type="region of interest" description="Disordered" evidence="7">
    <location>
        <begin position="1"/>
        <end position="29"/>
    </location>
</feature>
<dbReference type="InterPro" id="IPR013856">
    <property type="entry name" value="Peptidase_M4_domain"/>
</dbReference>
<dbReference type="PATRIC" id="fig|68170.10.peg.8940"/>
<feature type="compositionally biased region" description="Low complexity" evidence="7">
    <location>
        <begin position="17"/>
        <end position="29"/>
    </location>
</feature>
<evidence type="ECO:0000256" key="2">
    <source>
        <dbReference type="ARBA" id="ARBA00022723"/>
    </source>
</evidence>
<accession>A0A0F0HBQ8</accession>
<dbReference type="Proteomes" id="UP000033393">
    <property type="component" value="Unassembled WGS sequence"/>
</dbReference>
<evidence type="ECO:0000256" key="4">
    <source>
        <dbReference type="ARBA" id="ARBA00022801"/>
    </source>
</evidence>
<evidence type="ECO:0000256" key="3">
    <source>
        <dbReference type="ARBA" id="ARBA00022729"/>
    </source>
</evidence>
<feature type="compositionally biased region" description="Low complexity" evidence="7">
    <location>
        <begin position="1"/>
        <end position="10"/>
    </location>
</feature>
<feature type="domain" description="Peptidase M4" evidence="8">
    <location>
        <begin position="182"/>
        <end position="317"/>
    </location>
</feature>
<feature type="compositionally biased region" description="Low complexity" evidence="7">
    <location>
        <begin position="495"/>
        <end position="524"/>
    </location>
</feature>
<dbReference type="GO" id="GO:0046872">
    <property type="term" value="F:metal ion binding"/>
    <property type="evidence" value="ECO:0007669"/>
    <property type="project" value="UniProtKB-KW"/>
</dbReference>
<evidence type="ECO:0000256" key="6">
    <source>
        <dbReference type="ARBA" id="ARBA00023049"/>
    </source>
</evidence>
<dbReference type="Gene3D" id="2.60.120.260">
    <property type="entry name" value="Galactose-binding domain-like"/>
    <property type="match status" value="1"/>
</dbReference>
<dbReference type="Pfam" id="PF02868">
    <property type="entry name" value="Peptidase_M4_C"/>
    <property type="match status" value="1"/>
</dbReference>
<dbReference type="EMBL" id="JYJG01000045">
    <property type="protein sequence ID" value="KJK51063.1"/>
    <property type="molecule type" value="Genomic_DNA"/>
</dbReference>
<evidence type="ECO:0000259" key="9">
    <source>
        <dbReference type="Pfam" id="PF02868"/>
    </source>
</evidence>
<keyword evidence="5" id="KW-0862">Zinc</keyword>
<feature type="domain" description="FTP" evidence="10">
    <location>
        <begin position="50"/>
        <end position="92"/>
    </location>
</feature>
<keyword evidence="12" id="KW-1185">Reference proteome</keyword>
<comment type="caution">
    <text evidence="11">The sequence shown here is derived from an EMBL/GenBank/DDBJ whole genome shotgun (WGS) entry which is preliminary data.</text>
</comment>
<keyword evidence="1 11" id="KW-0645">Protease</keyword>
<dbReference type="PANTHER" id="PTHR33794">
    <property type="entry name" value="BACILLOLYSIN"/>
    <property type="match status" value="1"/>
</dbReference>
<dbReference type="Gene3D" id="1.10.390.10">
    <property type="entry name" value="Neutral Protease Domain 2"/>
    <property type="match status" value="1"/>
</dbReference>
<protein>
    <submittedName>
        <fullName evidence="11">Zinc metalloprotease</fullName>
    </submittedName>
</protein>
<keyword evidence="2" id="KW-0479">Metal-binding</keyword>
<dbReference type="InterPro" id="IPR027268">
    <property type="entry name" value="Peptidase_M4/M1_CTD_sf"/>
</dbReference>
<dbReference type="CDD" id="cd09597">
    <property type="entry name" value="M4_TLP"/>
    <property type="match status" value="1"/>
</dbReference>
<evidence type="ECO:0000256" key="7">
    <source>
        <dbReference type="SAM" id="MobiDB-lite"/>
    </source>
</evidence>
<evidence type="ECO:0000313" key="11">
    <source>
        <dbReference type="EMBL" id="KJK51063.1"/>
    </source>
</evidence>
<dbReference type="InterPro" id="IPR011096">
    <property type="entry name" value="FTP_domain"/>
</dbReference>
<organism evidence="11 12">
    <name type="scientific">Lentzea aerocolonigenes</name>
    <name type="common">Lechevalieria aerocolonigenes</name>
    <name type="synonym">Saccharothrix aerocolonigenes</name>
    <dbReference type="NCBI Taxonomy" id="68170"/>
    <lineage>
        <taxon>Bacteria</taxon>
        <taxon>Bacillati</taxon>
        <taxon>Actinomycetota</taxon>
        <taxon>Actinomycetes</taxon>
        <taxon>Pseudonocardiales</taxon>
        <taxon>Pseudonocardiaceae</taxon>
        <taxon>Lentzea</taxon>
    </lineage>
</organism>
<evidence type="ECO:0000256" key="5">
    <source>
        <dbReference type="ARBA" id="ARBA00022833"/>
    </source>
</evidence>
<dbReference type="SUPFAM" id="SSF55486">
    <property type="entry name" value="Metalloproteases ('zincins'), catalytic domain"/>
    <property type="match status" value="1"/>
</dbReference>
<proteinExistence type="predicted"/>
<dbReference type="PANTHER" id="PTHR33794:SF1">
    <property type="entry name" value="BACILLOLYSIN"/>
    <property type="match status" value="1"/>
</dbReference>
<evidence type="ECO:0000259" key="10">
    <source>
        <dbReference type="Pfam" id="PF07504"/>
    </source>
</evidence>
<evidence type="ECO:0000313" key="12">
    <source>
        <dbReference type="Proteomes" id="UP000033393"/>
    </source>
</evidence>
<dbReference type="Gene3D" id="3.10.170.10">
    <property type="match status" value="1"/>
</dbReference>
<dbReference type="Pfam" id="PF01447">
    <property type="entry name" value="Peptidase_M4"/>
    <property type="match status" value="1"/>
</dbReference>
<keyword evidence="6 11" id="KW-0482">Metalloprotease</keyword>
<keyword evidence="4" id="KW-0378">Hydrolase</keyword>
<sequence>MVGTALASPHAAPPTTPSVSPAQARDNAHNAAASLVADRPAALAAADDDTFVETKVESGPGVQFVNYARKHKGLPVVDGDLVVQTDPSGRVLFTSVAQDRPITGINPHAKLDQAQAAQVAAAQLSEVDSAQAPVLSVLAAQNKLVWNTRVAGTKDGEPSVLDVYVDAQTGAVAGTSEHVVEGTGDSAYSGTVTIGTTNSGGTYKMQDPNQTSVVCQDAANNTTFSGSDDAWGNGDATSRETGCVDALFAAEKEREMLSQWLGRNGFDGNGGGWPIRVGLDDVNAYYNGYEIQIGHSQGTSKWISAIDVVGHEAGHGVDDHTGSGGVSGGGTREFIADALGTSTEFFINASTNDTPDYTIGESVNLVGAGPIRYMYKPSLVSGHPDCYSSSVPNAEVHAAAGPGNHWFYLLAEGTNPGSGKPTSATCNGTSNLAGIGIKDAQKILYGAMQLKTSGSNYGKYRTWTLQSAKTLFPNSCDMFNKVKAAWDAVSLGAQTGEPTCSGTPTTTTPPTSTTTPKPPTGCSGQKLTNGGFESGATGWSGTTGAIGQWGGSGQPAHGGTYDAWLAGYGYAATDTLSQNITIPAGCKATLAFWLHIDTAETTTSAVYDKLTVQAGSTTLATYSNLNKGTGYTQKSIDLSAFAGQTVTIKFTGAEDSSLKTSFVLDDAAVNLS</sequence>
<dbReference type="AlphaFoldDB" id="A0A0F0HBQ8"/>
<gene>
    <name evidence="11" type="ORF">UK23_08445</name>
</gene>
<evidence type="ECO:0000259" key="8">
    <source>
        <dbReference type="Pfam" id="PF01447"/>
    </source>
</evidence>
<feature type="region of interest" description="Disordered" evidence="7">
    <location>
        <begin position="494"/>
        <end position="527"/>
    </location>
</feature>
<dbReference type="InterPro" id="IPR001570">
    <property type="entry name" value="Peptidase_M4_C_domain"/>
</dbReference>
<reference evidence="11 12" key="1">
    <citation type="submission" date="2015-02" db="EMBL/GenBank/DDBJ databases">
        <authorList>
            <person name="Ju K.-S."/>
            <person name="Doroghazi J.R."/>
            <person name="Metcalf W."/>
        </authorList>
    </citation>
    <scope>NUCLEOTIDE SEQUENCE [LARGE SCALE GENOMIC DNA]</scope>
    <source>
        <strain evidence="11 12">NRRL B-16140</strain>
    </source>
</reference>